<reference evidence="3" key="1">
    <citation type="journal article" date="2014" name="Int. J. Syst. Evol. Microbiol.">
        <title>Complete genome sequence of Corynebacterium casei LMG S-19264T (=DSM 44701T), isolated from a smear-ripened cheese.</title>
        <authorList>
            <consortium name="US DOE Joint Genome Institute (JGI-PGF)"/>
            <person name="Walter F."/>
            <person name="Albersmeier A."/>
            <person name="Kalinowski J."/>
            <person name="Ruckert C."/>
        </authorList>
    </citation>
    <scope>NUCLEOTIDE SEQUENCE</scope>
    <source>
        <strain evidence="3">CGMCC 1.15762</strain>
    </source>
</reference>
<evidence type="ECO:0008006" key="5">
    <source>
        <dbReference type="Google" id="ProtNLM"/>
    </source>
</evidence>
<evidence type="ECO:0000313" key="4">
    <source>
        <dbReference type="Proteomes" id="UP000617145"/>
    </source>
</evidence>
<proteinExistence type="predicted"/>
<name>A0A8J3EF87_9RHOB</name>
<accession>A0A8J3EF87</accession>
<dbReference type="Gene3D" id="3.90.226.10">
    <property type="entry name" value="2-enoyl-CoA Hydratase, Chain A, domain 1"/>
    <property type="match status" value="1"/>
</dbReference>
<protein>
    <recommendedName>
        <fullName evidence="5">Periplasmic protein</fullName>
    </recommendedName>
</protein>
<organism evidence="3 4">
    <name type="scientific">Salipiger pallidus</name>
    <dbReference type="NCBI Taxonomy" id="1775170"/>
    <lineage>
        <taxon>Bacteria</taxon>
        <taxon>Pseudomonadati</taxon>
        <taxon>Pseudomonadota</taxon>
        <taxon>Alphaproteobacteria</taxon>
        <taxon>Rhodobacterales</taxon>
        <taxon>Roseobacteraceae</taxon>
        <taxon>Salipiger</taxon>
    </lineage>
</organism>
<evidence type="ECO:0000256" key="1">
    <source>
        <dbReference type="SAM" id="MobiDB-lite"/>
    </source>
</evidence>
<keyword evidence="2" id="KW-0812">Transmembrane</keyword>
<dbReference type="RefSeq" id="WP_188788671.1">
    <property type="nucleotide sequence ID" value="NZ_BMJV01000001.1"/>
</dbReference>
<feature type="compositionally biased region" description="Basic and acidic residues" evidence="1">
    <location>
        <begin position="50"/>
        <end position="64"/>
    </location>
</feature>
<gene>
    <name evidence="3" type="ORF">GCM10011415_06310</name>
</gene>
<dbReference type="EMBL" id="BMJV01000001">
    <property type="protein sequence ID" value="GGG62696.1"/>
    <property type="molecule type" value="Genomic_DNA"/>
</dbReference>
<comment type="caution">
    <text evidence="3">The sequence shown here is derived from an EMBL/GenBank/DDBJ whole genome shotgun (WGS) entry which is preliminary data.</text>
</comment>
<evidence type="ECO:0000313" key="3">
    <source>
        <dbReference type="EMBL" id="GGG62696.1"/>
    </source>
</evidence>
<dbReference type="Proteomes" id="UP000617145">
    <property type="component" value="Unassembled WGS sequence"/>
</dbReference>
<feature type="transmembrane region" description="Helical" evidence="2">
    <location>
        <begin position="6"/>
        <end position="26"/>
    </location>
</feature>
<keyword evidence="2" id="KW-1133">Transmembrane helix</keyword>
<keyword evidence="2" id="KW-0472">Membrane</keyword>
<sequence length="254" mass="27484">MRGLTVPRVLTGILALQIGIGGMLVWGDMRGRLSLPGFGPTAPRLSEPVRPGDQRRVYNPDYERPPLNPLRDPGEMPERLALTEAGEPGLWRLEGAIASGDAERIIDQLAEQAPEVATLILQSPGGSVSDALALGRHLREQGIGTRMLSGEVCYSACPYLFAGGESREIEEGASIGVHQHYFGQNTYLPAFVAVEDIQRGQGEVMVYLDEMGIDPLVMQHALTTPSDEIYVLLPEELDRYGFATEGETDAEAAG</sequence>
<evidence type="ECO:0000256" key="2">
    <source>
        <dbReference type="SAM" id="Phobius"/>
    </source>
</evidence>
<dbReference type="InterPro" id="IPR029045">
    <property type="entry name" value="ClpP/crotonase-like_dom_sf"/>
</dbReference>
<keyword evidence="4" id="KW-1185">Reference proteome</keyword>
<dbReference type="SUPFAM" id="SSF52096">
    <property type="entry name" value="ClpP/crotonase"/>
    <property type="match status" value="1"/>
</dbReference>
<feature type="region of interest" description="Disordered" evidence="1">
    <location>
        <begin position="38"/>
        <end position="74"/>
    </location>
</feature>
<reference evidence="3" key="2">
    <citation type="submission" date="2020-09" db="EMBL/GenBank/DDBJ databases">
        <authorList>
            <person name="Sun Q."/>
            <person name="Zhou Y."/>
        </authorList>
    </citation>
    <scope>NUCLEOTIDE SEQUENCE</scope>
    <source>
        <strain evidence="3">CGMCC 1.15762</strain>
    </source>
</reference>
<dbReference type="AlphaFoldDB" id="A0A8J3EF87"/>